<feature type="transmembrane region" description="Helical" evidence="1">
    <location>
        <begin position="291"/>
        <end position="311"/>
    </location>
</feature>
<feature type="transmembrane region" description="Helical" evidence="1">
    <location>
        <begin position="621"/>
        <end position="639"/>
    </location>
</feature>
<name>A0A1L7TQC4_FUSMA</name>
<feature type="transmembrane region" description="Helical" evidence="1">
    <location>
        <begin position="175"/>
        <end position="198"/>
    </location>
</feature>
<feature type="transmembrane region" description="Helical" evidence="1">
    <location>
        <begin position="106"/>
        <end position="132"/>
    </location>
</feature>
<evidence type="ECO:0000313" key="3">
    <source>
        <dbReference type="Proteomes" id="UP000184255"/>
    </source>
</evidence>
<feature type="transmembrane region" description="Helical" evidence="1">
    <location>
        <begin position="442"/>
        <end position="467"/>
    </location>
</feature>
<dbReference type="GeneID" id="65091612"/>
<protein>
    <submittedName>
        <fullName evidence="2">Uncharacterized protein</fullName>
    </submittedName>
</protein>
<dbReference type="PANTHER" id="PTHR37577:SF1">
    <property type="entry name" value="INTEGRAL MEMBRANE PROTEIN"/>
    <property type="match status" value="1"/>
</dbReference>
<sequence length="687" mass="77279">MFKLSDGCSSTCKDFPKEIPSYGDIGGIGVTLAFVLTAWMVVIVLVGYYLKVYDPRLDPFRKEGTQRVTKYPNSIDYSVHEILQSIPWLKLHSTSVSSRPSRLGTVLNACVLMFADVQIFTSLAILIGAYASVGCDIVAYHWQYMIYLAWLASVTHLASLSFLRNHLANNPAKRTWRLVSMCIIQVMLSVAVGLSMTFEGEPWLNSQGGRPAICYFENRIDTSSNASQSSIKFIILIAWGLAIRIAKTFESFEGGLRRIASRLAESGNRDRRTFLGSTEGQWSWRFDNTFLPLRFLLSYLDLAGIGTYWVVSIQLDLFTSLLAEVYWVFFTITWITTRLVKLRIPGNQDDSKWMFGQVLPIILLIAPLAIAIESFCMVPTSNELPNTSQDISANDPYGIRDLSHIHSSTYRGVFFLAVLSYIAIAVYFVLDQAETQSFASTLIRINSTVFVLQPTLQVSWVVCNMWLDKMALNMALKRTIRDVVLVVYSSISLVQNFDSSDDHGPLVPPSGSTTKDTTRYAELMMCLLILYAHASLAATFVLDEMLRGTKWRYFLHLNLLCVSYLILRAIMIAIPAYLSFASILPDKYILTCAGVSMFLLLFVFSLEVWAGKKNLPKRKAFFIRSVVLLFLCPFCLLLSQLLSYMMVSIFLGGFLFSLNLWSVIGLCVDGCRHSFDTALDDALLMEP</sequence>
<feature type="transmembrane region" description="Helical" evidence="1">
    <location>
        <begin position="25"/>
        <end position="50"/>
    </location>
</feature>
<reference evidence="3" key="1">
    <citation type="journal article" date="2016" name="Genome Biol. Evol.">
        <title>Comparative 'omics' of the Fusarium fujikuroi species complex highlights differences in genetic potential and metabolite synthesis.</title>
        <authorList>
            <person name="Niehaus E.-M."/>
            <person name="Muensterkoetter M."/>
            <person name="Proctor R.H."/>
            <person name="Brown D.W."/>
            <person name="Sharon A."/>
            <person name="Idan Y."/>
            <person name="Oren-Young L."/>
            <person name="Sieber C.M."/>
            <person name="Novak O."/>
            <person name="Pencik A."/>
            <person name="Tarkowska D."/>
            <person name="Hromadova K."/>
            <person name="Freeman S."/>
            <person name="Maymon M."/>
            <person name="Elazar M."/>
            <person name="Youssef S.A."/>
            <person name="El-Shabrawy E.S.M."/>
            <person name="Shalaby A.B.A."/>
            <person name="Houterman P."/>
            <person name="Brock N.L."/>
            <person name="Burkhardt I."/>
            <person name="Tsavkelova E.A."/>
            <person name="Dickschat J.S."/>
            <person name="Galuszka P."/>
            <person name="Gueldener U."/>
            <person name="Tudzynski B."/>
        </authorList>
    </citation>
    <scope>NUCLEOTIDE SEQUENCE [LARGE SCALE GENOMIC DNA]</scope>
    <source>
        <strain evidence="3">MRC7560</strain>
    </source>
</reference>
<gene>
    <name evidence="2" type="ORF">FMAN_12362</name>
</gene>
<proteinExistence type="predicted"/>
<keyword evidence="1" id="KW-0812">Transmembrane</keyword>
<dbReference type="EMBL" id="FCQH01000009">
    <property type="protein sequence ID" value="CVK98373.1"/>
    <property type="molecule type" value="Genomic_DNA"/>
</dbReference>
<feature type="transmembrane region" description="Helical" evidence="1">
    <location>
        <begin position="520"/>
        <end position="542"/>
    </location>
</feature>
<feature type="transmembrane region" description="Helical" evidence="1">
    <location>
        <begin position="554"/>
        <end position="576"/>
    </location>
</feature>
<feature type="transmembrane region" description="Helical" evidence="1">
    <location>
        <begin position="645"/>
        <end position="668"/>
    </location>
</feature>
<keyword evidence="1" id="KW-1133">Transmembrane helix</keyword>
<keyword evidence="1" id="KW-0472">Membrane</keyword>
<feature type="transmembrane region" description="Helical" evidence="1">
    <location>
        <begin position="588"/>
        <end position="609"/>
    </location>
</feature>
<organism evidence="2 3">
    <name type="scientific">Fusarium mangiferae</name>
    <name type="common">Mango malformation disease fungus</name>
    <dbReference type="NCBI Taxonomy" id="192010"/>
    <lineage>
        <taxon>Eukaryota</taxon>
        <taxon>Fungi</taxon>
        <taxon>Dikarya</taxon>
        <taxon>Ascomycota</taxon>
        <taxon>Pezizomycotina</taxon>
        <taxon>Sordariomycetes</taxon>
        <taxon>Hypocreomycetidae</taxon>
        <taxon>Hypocreales</taxon>
        <taxon>Nectriaceae</taxon>
        <taxon>Fusarium</taxon>
        <taxon>Fusarium fujikuroi species complex</taxon>
    </lineage>
</organism>
<feature type="transmembrane region" description="Helical" evidence="1">
    <location>
        <begin position="144"/>
        <end position="163"/>
    </location>
</feature>
<evidence type="ECO:0000313" key="2">
    <source>
        <dbReference type="EMBL" id="CVK98373.1"/>
    </source>
</evidence>
<comment type="caution">
    <text evidence="2">The sequence shown here is derived from an EMBL/GenBank/DDBJ whole genome shotgun (WGS) entry which is preliminary data.</text>
</comment>
<dbReference type="AlphaFoldDB" id="A0A1L7TQC4"/>
<keyword evidence="3" id="KW-1185">Reference proteome</keyword>
<dbReference type="VEuPathDB" id="FungiDB:FMAN_12362"/>
<dbReference type="InterPro" id="IPR053018">
    <property type="entry name" value="Elsinochrome_Biosynth-Asso"/>
</dbReference>
<dbReference type="Proteomes" id="UP000184255">
    <property type="component" value="Unassembled WGS sequence"/>
</dbReference>
<feature type="transmembrane region" description="Helical" evidence="1">
    <location>
        <begin position="317"/>
        <end position="337"/>
    </location>
</feature>
<accession>A0A1L7TQC4</accession>
<feature type="transmembrane region" description="Helical" evidence="1">
    <location>
        <begin position="358"/>
        <end position="380"/>
    </location>
</feature>
<dbReference type="RefSeq" id="XP_041685110.1">
    <property type="nucleotide sequence ID" value="XM_041834892.1"/>
</dbReference>
<evidence type="ECO:0000256" key="1">
    <source>
        <dbReference type="SAM" id="Phobius"/>
    </source>
</evidence>
<dbReference type="PANTHER" id="PTHR37577">
    <property type="entry name" value="INTEGRAL MEMBRANE PROTEIN"/>
    <property type="match status" value="1"/>
</dbReference>
<feature type="transmembrane region" description="Helical" evidence="1">
    <location>
        <begin position="410"/>
        <end position="430"/>
    </location>
</feature>